<name>A0A1J4L1T3_9EUKA</name>
<evidence type="ECO:0000313" key="1">
    <source>
        <dbReference type="EMBL" id="OHT17032.1"/>
    </source>
</evidence>
<reference evidence="1" key="1">
    <citation type="submission" date="2016-10" db="EMBL/GenBank/DDBJ databases">
        <authorList>
            <person name="Benchimol M."/>
            <person name="Almeida L.G."/>
            <person name="Vasconcelos A.T."/>
            <person name="Perreira-Neves A."/>
            <person name="Rosa I.A."/>
            <person name="Tasca T."/>
            <person name="Bogo M.R."/>
            <person name="de Souza W."/>
        </authorList>
    </citation>
    <scope>NUCLEOTIDE SEQUENCE [LARGE SCALE GENOMIC DNA]</scope>
    <source>
        <strain evidence="1">K</strain>
    </source>
</reference>
<dbReference type="Proteomes" id="UP000179807">
    <property type="component" value="Unassembled WGS sequence"/>
</dbReference>
<evidence type="ECO:0000313" key="2">
    <source>
        <dbReference type="Proteomes" id="UP000179807"/>
    </source>
</evidence>
<protein>
    <submittedName>
        <fullName evidence="1">Uncharacterized protein</fullName>
    </submittedName>
</protein>
<dbReference type="GeneID" id="94831523"/>
<accession>A0A1J4L1T3</accession>
<comment type="caution">
    <text evidence="1">The sequence shown here is derived from an EMBL/GenBank/DDBJ whole genome shotgun (WGS) entry which is preliminary data.</text>
</comment>
<dbReference type="AlphaFoldDB" id="A0A1J4L1T3"/>
<dbReference type="VEuPathDB" id="TrichDB:TRFO_12732"/>
<gene>
    <name evidence="1" type="ORF">TRFO_12732</name>
</gene>
<dbReference type="EMBL" id="MLAK01000046">
    <property type="protein sequence ID" value="OHT17032.1"/>
    <property type="molecule type" value="Genomic_DNA"/>
</dbReference>
<dbReference type="RefSeq" id="XP_068370168.1">
    <property type="nucleotide sequence ID" value="XM_068496819.1"/>
</dbReference>
<proteinExistence type="predicted"/>
<sequence length="395" mass="45438">MNVIISSLKKLTIYFTSISPIKEYAKSTKFEQMEEKVVFPDPFSYPLFVDSGVSIICMGCFPWSFSSNYFSYFPIIVQPPNFPNLFVSMCSFDFNYLKGENGFININEFKNGENKAIIEKSESLAYFFQNCCPEKAEKINFCSIANFNPYTYKFSEEEVTFLYFNTQNIKTSHGKLGGALFDHISTTILNPLGIGLFFSKQAPFVILTGEKPKSENCTFVQAPYSMEIVEKLLYNPSIVDENSQIQNDLNLTDSISLKCLKYPLRKLYLPSYDISKIRDKTIFSLLHLPHPPNIDIDVLPDFNYNNEKLISAYKWIFIKLKFKPINQVFVVITKDQNNNNSDKEKHYLNLYPWEENGNAVILPIKGKKAAIYAPFDGYLELLGGDESSILYMKEF</sequence>
<organism evidence="1 2">
    <name type="scientific">Tritrichomonas foetus</name>
    <dbReference type="NCBI Taxonomy" id="1144522"/>
    <lineage>
        <taxon>Eukaryota</taxon>
        <taxon>Metamonada</taxon>
        <taxon>Parabasalia</taxon>
        <taxon>Tritrichomonadida</taxon>
        <taxon>Tritrichomonadidae</taxon>
        <taxon>Tritrichomonas</taxon>
    </lineage>
</organism>
<keyword evidence="2" id="KW-1185">Reference proteome</keyword>